<dbReference type="KEGG" id="ccan:109700868"/>
<dbReference type="RefSeq" id="XP_020041798.1">
    <property type="nucleotide sequence ID" value="XM_020186209.1"/>
</dbReference>
<sequence>MHILRFLFFRIGFFKPGLLPWCARKPLDWSQPFLSAACKGNFTQVIAKKYPRGQKSQKKQNYLESLNGSWQERLADVVTPLWRMSYEQQLKPVINGYRNKSTFSVNRGPDGNPKTVGYYLGTWKDGNIVCVRSNNLKNIPEKHDQVAQYYEIFLRQSPMEPCLVVS</sequence>
<name>A0A8B7WCZ5_CASCN</name>
<dbReference type="PANTHER" id="PTHR45904:SF1">
    <property type="entry name" value="TRNA (URACIL-5-)-METHYLTRANSFERASE HOMOLOG B"/>
    <property type="match status" value="1"/>
</dbReference>
<dbReference type="GO" id="GO:0003723">
    <property type="term" value="F:RNA binding"/>
    <property type="evidence" value="ECO:0007669"/>
    <property type="project" value="TreeGrafter"/>
</dbReference>
<dbReference type="PANTHER" id="PTHR45904">
    <property type="entry name" value="TRNA (URACIL-5-)-METHYLTRANSFERASE"/>
    <property type="match status" value="1"/>
</dbReference>
<dbReference type="AlphaFoldDB" id="A0A8B7WCZ5"/>
<proteinExistence type="predicted"/>
<organism evidence="1">
    <name type="scientific">Castor canadensis</name>
    <name type="common">American beaver</name>
    <dbReference type="NCBI Taxonomy" id="51338"/>
    <lineage>
        <taxon>Eukaryota</taxon>
        <taxon>Metazoa</taxon>
        <taxon>Chordata</taxon>
        <taxon>Craniata</taxon>
        <taxon>Vertebrata</taxon>
        <taxon>Euteleostomi</taxon>
        <taxon>Mammalia</taxon>
        <taxon>Eutheria</taxon>
        <taxon>Euarchontoglires</taxon>
        <taxon>Glires</taxon>
        <taxon>Rodentia</taxon>
        <taxon>Castorimorpha</taxon>
        <taxon>Castoridae</taxon>
        <taxon>Castor</taxon>
    </lineage>
</organism>
<dbReference type="InterPro" id="IPR045850">
    <property type="entry name" value="TRM2_met"/>
</dbReference>
<gene>
    <name evidence="1" type="primary">LOC109700868</name>
</gene>
<evidence type="ECO:0000313" key="1">
    <source>
        <dbReference type="RefSeq" id="XP_020041798.1"/>
    </source>
</evidence>
<dbReference type="OrthoDB" id="10250660at2759"/>
<accession>A0A8B7WCZ5</accession>
<protein>
    <submittedName>
        <fullName evidence="1">LOW QUALITY PROTEIN: tRNA (Uracil(54)-C(5))-methyltransferase homolog</fullName>
    </submittedName>
</protein>
<reference evidence="1" key="1">
    <citation type="submission" date="2025-08" db="UniProtKB">
        <authorList>
            <consortium name="RefSeq"/>
        </authorList>
    </citation>
    <scope>IDENTIFICATION</scope>
    <source>
        <tissue evidence="1">Leukocyte</tissue>
    </source>
</reference>